<dbReference type="Proteomes" id="UP000656813">
    <property type="component" value="Unassembled WGS sequence"/>
</dbReference>
<dbReference type="GO" id="GO:0006950">
    <property type="term" value="P:response to stress"/>
    <property type="evidence" value="ECO:0007669"/>
    <property type="project" value="TreeGrafter"/>
</dbReference>
<dbReference type="PROSITE" id="PS50995">
    <property type="entry name" value="HTH_MARR_2"/>
    <property type="match status" value="1"/>
</dbReference>
<dbReference type="Gene3D" id="1.10.10.10">
    <property type="entry name" value="Winged helix-like DNA-binding domain superfamily/Winged helix DNA-binding domain"/>
    <property type="match status" value="1"/>
</dbReference>
<organism evidence="3 4">
    <name type="scientific">Pullulanibacillus pueri</name>
    <dbReference type="NCBI Taxonomy" id="1437324"/>
    <lineage>
        <taxon>Bacteria</taxon>
        <taxon>Bacillati</taxon>
        <taxon>Bacillota</taxon>
        <taxon>Bacilli</taxon>
        <taxon>Bacillales</taxon>
        <taxon>Sporolactobacillaceae</taxon>
        <taxon>Pullulanibacillus</taxon>
    </lineage>
</organism>
<dbReference type="EMBL" id="BMFV01000033">
    <property type="protein sequence ID" value="GGH86530.1"/>
    <property type="molecule type" value="Genomic_DNA"/>
</dbReference>
<feature type="domain" description="HTH marR-type" evidence="2">
    <location>
        <begin position="7"/>
        <end position="140"/>
    </location>
</feature>
<evidence type="ECO:0000256" key="1">
    <source>
        <dbReference type="ARBA" id="ARBA00023125"/>
    </source>
</evidence>
<dbReference type="RefSeq" id="WP_188498628.1">
    <property type="nucleotide sequence ID" value="NZ_BMFV01000033.1"/>
</dbReference>
<dbReference type="SMART" id="SM00347">
    <property type="entry name" value="HTH_MARR"/>
    <property type="match status" value="1"/>
</dbReference>
<keyword evidence="1" id="KW-0238">DNA-binding</keyword>
<evidence type="ECO:0000259" key="2">
    <source>
        <dbReference type="PROSITE" id="PS50995"/>
    </source>
</evidence>
<dbReference type="PANTHER" id="PTHR33164">
    <property type="entry name" value="TRANSCRIPTIONAL REGULATOR, MARR FAMILY"/>
    <property type="match status" value="1"/>
</dbReference>
<name>A0A8J2ZZA6_9BACL</name>
<dbReference type="InterPro" id="IPR000835">
    <property type="entry name" value="HTH_MarR-typ"/>
</dbReference>
<dbReference type="InterPro" id="IPR036388">
    <property type="entry name" value="WH-like_DNA-bd_sf"/>
</dbReference>
<dbReference type="InterPro" id="IPR039422">
    <property type="entry name" value="MarR/SlyA-like"/>
</dbReference>
<accession>A0A8J2ZZA6</accession>
<dbReference type="InterPro" id="IPR036390">
    <property type="entry name" value="WH_DNA-bd_sf"/>
</dbReference>
<proteinExistence type="predicted"/>
<evidence type="ECO:0000313" key="4">
    <source>
        <dbReference type="Proteomes" id="UP000656813"/>
    </source>
</evidence>
<protein>
    <submittedName>
        <fullName evidence="3">MarR family transcriptional regulator</fullName>
    </submittedName>
</protein>
<reference evidence="3" key="2">
    <citation type="submission" date="2020-09" db="EMBL/GenBank/DDBJ databases">
        <authorList>
            <person name="Sun Q."/>
            <person name="Zhou Y."/>
        </authorList>
    </citation>
    <scope>NUCLEOTIDE SEQUENCE</scope>
    <source>
        <strain evidence="3">CGMCC 1.12777</strain>
    </source>
</reference>
<sequence>MNTEFKEAEAFRYLILAVQRQGNKMLKAYLKNIGVTPSQAEVMSVLKKYQPIALKELGHLLICEEGSPSRLVERMVKENLIERIRDQRDSRYVRLVLTPLGNEKYELIIKAEADMYHRVEALYSKEELMTANQMLRKIILGTPLEQALEDRGFV</sequence>
<gene>
    <name evidence="3" type="ORF">GCM10007096_34450</name>
</gene>
<reference evidence="3" key="1">
    <citation type="journal article" date="2014" name="Int. J. Syst. Evol. Microbiol.">
        <title>Complete genome sequence of Corynebacterium casei LMG S-19264T (=DSM 44701T), isolated from a smear-ripened cheese.</title>
        <authorList>
            <consortium name="US DOE Joint Genome Institute (JGI-PGF)"/>
            <person name="Walter F."/>
            <person name="Albersmeier A."/>
            <person name="Kalinowski J."/>
            <person name="Ruckert C."/>
        </authorList>
    </citation>
    <scope>NUCLEOTIDE SEQUENCE</scope>
    <source>
        <strain evidence="3">CGMCC 1.12777</strain>
    </source>
</reference>
<dbReference type="Pfam" id="PF13463">
    <property type="entry name" value="HTH_27"/>
    <property type="match status" value="1"/>
</dbReference>
<comment type="caution">
    <text evidence="3">The sequence shown here is derived from an EMBL/GenBank/DDBJ whole genome shotgun (WGS) entry which is preliminary data.</text>
</comment>
<dbReference type="PANTHER" id="PTHR33164:SF43">
    <property type="entry name" value="HTH-TYPE TRANSCRIPTIONAL REPRESSOR YETL"/>
    <property type="match status" value="1"/>
</dbReference>
<dbReference type="GO" id="GO:0003700">
    <property type="term" value="F:DNA-binding transcription factor activity"/>
    <property type="evidence" value="ECO:0007669"/>
    <property type="project" value="InterPro"/>
</dbReference>
<dbReference type="SUPFAM" id="SSF46785">
    <property type="entry name" value="Winged helix' DNA-binding domain"/>
    <property type="match status" value="1"/>
</dbReference>
<dbReference type="AlphaFoldDB" id="A0A8J2ZZA6"/>
<keyword evidence="4" id="KW-1185">Reference proteome</keyword>
<evidence type="ECO:0000313" key="3">
    <source>
        <dbReference type="EMBL" id="GGH86530.1"/>
    </source>
</evidence>
<dbReference type="GO" id="GO:0003677">
    <property type="term" value="F:DNA binding"/>
    <property type="evidence" value="ECO:0007669"/>
    <property type="project" value="UniProtKB-KW"/>
</dbReference>